<feature type="compositionally biased region" description="Basic and acidic residues" evidence="1">
    <location>
        <begin position="276"/>
        <end position="286"/>
    </location>
</feature>
<evidence type="ECO:0000313" key="4">
    <source>
        <dbReference type="Proteomes" id="UP001302745"/>
    </source>
</evidence>
<name>A0AAN6VXP0_9PEZI</name>
<sequence length="1140" mass="125586">MSSTYTLYPPGPDTTTARRDQLEQPRSIPTQDPQYLNPFSPQLGTSTHTPAEAVSPLSVHYQSSEFSEADDLFFGVNFNSLEGASPSFLDDDILQFDGNAPLADSIDIHAAPTNTQHVRQAAPYLPLSPDKSPSLQGGSPNGRPTDDAVTRGVFSNLSRTSVAPRELSLKEEFSPAPVSKHTSFQLTPKTNGSAESSDDGLAQASAMQSPRVTVSHWDRDNTGGPGASNDGLGGPAFSTTRDATGQWIPNQATGQSGLDPVGRSATQIESINDLASQRKLDERNQEVDNWLESSAEPRQPVPELENGNDNIPEREIAMGHMTENKYVPGQTYYAETGGELTHEDVELMRQGRPWNDAPVSFSVFQSSASTSHQPQSSQAAMEKYQRMCRDNDSFVSRAATWGTRRFSLPSMDADVQVAGNLLKKLSLSRGHSRRPSLLEGIRSLVRKPSVSSTKRNRPEPDDASSFMTESSMERKESQATLAPPSPKPGWTRKQSVPSINTAFVDVGSRVASIGTTHARTGSVSATPVTSPRSPSGRTLSVKRPLNRLRSKSETSGIIDLWKRDGGPPVSNLPNTKVHAPEADDDEDDEDDLYEDADMKAESTKLIDDVAPNFQGFQQHVLKLNPLLGTANNFLVDRIAHQQCLRYKNLLRQRVSHLQAIAARNCSCGSMCIALGGSANILDSKNDQRGLDPLSTRYDGSDGDITPLEGAINPDSFPQDIPMPPTSSLPSEFECQLCFTAKKFQKPSDWTKHVHEDVQPFTCTWERCREPKMFKRKADWVRHENEGHRHLEWWTCDVDDCRHKCFRRDNFLQHLVREHKYVEPKVKTKAAIKRAGSNDPTWAKVEQCHQETRELPQHEPCRFCGKTFPSWKKLTVHLAKHMEHISLPVLKLVAKKDLDEDSIISPVQDPPPRQFPTSFPTTPDQHHFGPSPTMPQGPMSRQPGPMAYPNPAHQAQALGMYPPSGYPANLYSPNYGNLSHDLAQAQINMSPMGHHHQHHHQTHGFQSLNSQAAFPSLPVTSAAGGYMTAPLQTNTTATTTTTNNNNYMTMAPDIEPFPALSMDALGLVQDPIGTLAAPGQMSYVVGGGMGMDPNGGVPMEHQHQHQHQHQQHQHPHQQQFTPQGSVSPFGHSPNMPQNGFF</sequence>
<dbReference type="AlphaFoldDB" id="A0AAN6VXP0"/>
<feature type="region of interest" description="Disordered" evidence="1">
    <location>
        <begin position="164"/>
        <end position="242"/>
    </location>
</feature>
<comment type="caution">
    <text evidence="3">The sequence shown here is derived from an EMBL/GenBank/DDBJ whole genome shotgun (WGS) entry which is preliminary data.</text>
</comment>
<dbReference type="InterPro" id="IPR058925">
    <property type="entry name" value="zf-C2H2_AcuF"/>
</dbReference>
<dbReference type="InterPro" id="IPR013087">
    <property type="entry name" value="Znf_C2H2_type"/>
</dbReference>
<dbReference type="SMART" id="SM00355">
    <property type="entry name" value="ZnF_C2H2"/>
    <property type="match status" value="3"/>
</dbReference>
<dbReference type="Proteomes" id="UP001302745">
    <property type="component" value="Unassembled WGS sequence"/>
</dbReference>
<feature type="compositionally biased region" description="Basic residues" evidence="1">
    <location>
        <begin position="1103"/>
        <end position="1114"/>
    </location>
</feature>
<feature type="region of interest" description="Disordered" evidence="1">
    <location>
        <begin position="902"/>
        <end position="940"/>
    </location>
</feature>
<feature type="compositionally biased region" description="Polar residues" evidence="1">
    <location>
        <begin position="515"/>
        <end position="538"/>
    </location>
</feature>
<dbReference type="PANTHER" id="PTHR35391:SF3">
    <property type="entry name" value="FINGER DOMAIN PROTEIN, PUTATIVE (AFU_ORTHOLOGUE AFUA_8G04300)-RELATED"/>
    <property type="match status" value="1"/>
</dbReference>
<feature type="compositionally biased region" description="Gly residues" evidence="1">
    <location>
        <begin position="223"/>
        <end position="234"/>
    </location>
</feature>
<keyword evidence="4" id="KW-1185">Reference proteome</keyword>
<evidence type="ECO:0000256" key="1">
    <source>
        <dbReference type="SAM" id="MobiDB-lite"/>
    </source>
</evidence>
<evidence type="ECO:0000259" key="2">
    <source>
        <dbReference type="PROSITE" id="PS00028"/>
    </source>
</evidence>
<proteinExistence type="predicted"/>
<feature type="region of interest" description="Disordered" evidence="1">
    <location>
        <begin position="124"/>
        <end position="149"/>
    </location>
</feature>
<dbReference type="Pfam" id="PF26082">
    <property type="entry name" value="zf-C2H2_AcuF"/>
    <property type="match status" value="1"/>
</dbReference>
<feature type="region of interest" description="Disordered" evidence="1">
    <location>
        <begin position="1092"/>
        <end position="1140"/>
    </location>
</feature>
<gene>
    <name evidence="3" type="ORF">C8A00DRAFT_28466</name>
</gene>
<organism evidence="3 4">
    <name type="scientific">Chaetomidium leptoderma</name>
    <dbReference type="NCBI Taxonomy" id="669021"/>
    <lineage>
        <taxon>Eukaryota</taxon>
        <taxon>Fungi</taxon>
        <taxon>Dikarya</taxon>
        <taxon>Ascomycota</taxon>
        <taxon>Pezizomycotina</taxon>
        <taxon>Sordariomycetes</taxon>
        <taxon>Sordariomycetidae</taxon>
        <taxon>Sordariales</taxon>
        <taxon>Chaetomiaceae</taxon>
        <taxon>Chaetomidium</taxon>
    </lineage>
</organism>
<reference evidence="3" key="2">
    <citation type="submission" date="2023-05" db="EMBL/GenBank/DDBJ databases">
        <authorList>
            <consortium name="Lawrence Berkeley National Laboratory"/>
            <person name="Steindorff A."/>
            <person name="Hensen N."/>
            <person name="Bonometti L."/>
            <person name="Westerberg I."/>
            <person name="Brannstrom I.O."/>
            <person name="Guillou S."/>
            <person name="Cros-Aarteil S."/>
            <person name="Calhoun S."/>
            <person name="Haridas S."/>
            <person name="Kuo A."/>
            <person name="Mondo S."/>
            <person name="Pangilinan J."/>
            <person name="Riley R."/>
            <person name="Labutti K."/>
            <person name="Andreopoulos B."/>
            <person name="Lipzen A."/>
            <person name="Chen C."/>
            <person name="Yanf M."/>
            <person name="Daum C."/>
            <person name="Ng V."/>
            <person name="Clum A."/>
            <person name="Ohm R."/>
            <person name="Martin F."/>
            <person name="Silar P."/>
            <person name="Natvig D."/>
            <person name="Lalanne C."/>
            <person name="Gautier V."/>
            <person name="Ament-Velasquez S.L."/>
            <person name="Kruys A."/>
            <person name="Hutchinson M.I."/>
            <person name="Powell A.J."/>
            <person name="Barry K."/>
            <person name="Miller A.N."/>
            <person name="Grigoriev I.V."/>
            <person name="Debuchy R."/>
            <person name="Gladieux P."/>
            <person name="Thoren M.H."/>
            <person name="Johannesson H."/>
        </authorList>
    </citation>
    <scope>NUCLEOTIDE SEQUENCE</scope>
    <source>
        <strain evidence="3">CBS 538.74</strain>
    </source>
</reference>
<protein>
    <recommendedName>
        <fullName evidence="2">C2H2-type domain-containing protein</fullName>
    </recommendedName>
</protein>
<feature type="region of interest" description="Disordered" evidence="1">
    <location>
        <begin position="1"/>
        <end position="51"/>
    </location>
</feature>
<reference evidence="3" key="1">
    <citation type="journal article" date="2023" name="Mol. Phylogenet. Evol.">
        <title>Genome-scale phylogeny and comparative genomics of the fungal order Sordariales.</title>
        <authorList>
            <person name="Hensen N."/>
            <person name="Bonometti L."/>
            <person name="Westerberg I."/>
            <person name="Brannstrom I.O."/>
            <person name="Guillou S."/>
            <person name="Cros-Aarteil S."/>
            <person name="Calhoun S."/>
            <person name="Haridas S."/>
            <person name="Kuo A."/>
            <person name="Mondo S."/>
            <person name="Pangilinan J."/>
            <person name="Riley R."/>
            <person name="LaButti K."/>
            <person name="Andreopoulos B."/>
            <person name="Lipzen A."/>
            <person name="Chen C."/>
            <person name="Yan M."/>
            <person name="Daum C."/>
            <person name="Ng V."/>
            <person name="Clum A."/>
            <person name="Steindorff A."/>
            <person name="Ohm R.A."/>
            <person name="Martin F."/>
            <person name="Silar P."/>
            <person name="Natvig D.O."/>
            <person name="Lalanne C."/>
            <person name="Gautier V."/>
            <person name="Ament-Velasquez S.L."/>
            <person name="Kruys A."/>
            <person name="Hutchinson M.I."/>
            <person name="Powell A.J."/>
            <person name="Barry K."/>
            <person name="Miller A.N."/>
            <person name="Grigoriev I.V."/>
            <person name="Debuchy R."/>
            <person name="Gladieux P."/>
            <person name="Hiltunen Thoren M."/>
            <person name="Johannesson H."/>
        </authorList>
    </citation>
    <scope>NUCLEOTIDE SEQUENCE</scope>
    <source>
        <strain evidence="3">CBS 538.74</strain>
    </source>
</reference>
<dbReference type="PROSITE" id="PS00028">
    <property type="entry name" value="ZINC_FINGER_C2H2_1"/>
    <property type="match status" value="2"/>
</dbReference>
<feature type="region of interest" description="Disordered" evidence="1">
    <location>
        <begin position="438"/>
        <end position="496"/>
    </location>
</feature>
<dbReference type="EMBL" id="MU856838">
    <property type="protein sequence ID" value="KAK4158460.1"/>
    <property type="molecule type" value="Genomic_DNA"/>
</dbReference>
<evidence type="ECO:0000313" key="3">
    <source>
        <dbReference type="EMBL" id="KAK4158460.1"/>
    </source>
</evidence>
<dbReference type="PANTHER" id="PTHR35391">
    <property type="entry name" value="C2H2-TYPE DOMAIN-CONTAINING PROTEIN-RELATED"/>
    <property type="match status" value="1"/>
</dbReference>
<feature type="region of interest" description="Disordered" evidence="1">
    <location>
        <begin position="515"/>
        <end position="590"/>
    </location>
</feature>
<feature type="domain" description="C2H2-type" evidence="2">
    <location>
        <begin position="860"/>
        <end position="880"/>
    </location>
</feature>
<feature type="compositionally biased region" description="Polar residues" evidence="1">
    <location>
        <begin position="180"/>
        <end position="195"/>
    </location>
</feature>
<accession>A0AAN6VXP0</accession>
<feature type="region of interest" description="Disordered" evidence="1">
    <location>
        <begin position="273"/>
        <end position="309"/>
    </location>
</feature>
<feature type="domain" description="C2H2-type" evidence="2">
    <location>
        <begin position="795"/>
        <end position="818"/>
    </location>
</feature>
<feature type="compositionally biased region" description="Polar residues" evidence="1">
    <location>
        <begin position="27"/>
        <end position="49"/>
    </location>
</feature>